<dbReference type="PANTHER" id="PTHR43630">
    <property type="entry name" value="POLY-BETA-1,6-N-ACETYL-D-GLUCOSAMINE SYNTHASE"/>
    <property type="match status" value="1"/>
</dbReference>
<dbReference type="InterPro" id="IPR001173">
    <property type="entry name" value="Glyco_trans_2-like"/>
</dbReference>
<dbReference type="InterPro" id="IPR029044">
    <property type="entry name" value="Nucleotide-diphossugar_trans"/>
</dbReference>
<dbReference type="Proteomes" id="UP000295673">
    <property type="component" value="Unassembled WGS sequence"/>
</dbReference>
<comment type="caution">
    <text evidence="3">The sequence shown here is derived from an EMBL/GenBank/DDBJ whole genome shotgun (WGS) entry which is preliminary data.</text>
</comment>
<keyword evidence="4" id="KW-1185">Reference proteome</keyword>
<protein>
    <submittedName>
        <fullName evidence="3">Glycosyl transferase family 2</fullName>
    </submittedName>
</protein>
<comment type="similarity">
    <text evidence="1">Belongs to the glycosyltransferase 2 family. WaaE/KdtX subfamily.</text>
</comment>
<name>A0A4R1NA76_9RHOB</name>
<evidence type="ECO:0000313" key="3">
    <source>
        <dbReference type="EMBL" id="TCL00722.1"/>
    </source>
</evidence>
<evidence type="ECO:0000256" key="1">
    <source>
        <dbReference type="ARBA" id="ARBA00038494"/>
    </source>
</evidence>
<dbReference type="SUPFAM" id="SSF53448">
    <property type="entry name" value="Nucleotide-diphospho-sugar transferases"/>
    <property type="match status" value="1"/>
</dbReference>
<evidence type="ECO:0000313" key="4">
    <source>
        <dbReference type="Proteomes" id="UP000295673"/>
    </source>
</evidence>
<keyword evidence="3" id="KW-0808">Transferase</keyword>
<evidence type="ECO:0000259" key="2">
    <source>
        <dbReference type="Pfam" id="PF00535"/>
    </source>
</evidence>
<dbReference type="AlphaFoldDB" id="A0A4R1NA76"/>
<sequence length="274" mass="30016">MLSIIIPSHNEADHIDACLKSVLASTGPKVAQVIVAANGCEDDTVLRAQMYEGIAGSRGWHIDVLDMPAVGKIGALNQADHIAKFPMRLYLDADVTIDPDLLRQLCVVLDTKEPRYASGQMRLAPAQSWATRAYARIYAQVPFVTDGVPGAGLFAVNTAGRHNWVLFPKIISDDTYVRLSFSPDQRIAVDAGYDWPLVEGFPALVKVRRRQNAGVAEVAEKYPYLLENDDKHTLSFGEKLRMALSDPLGMLVYGAVAVIVKLTPQKDGSWGRGR</sequence>
<dbReference type="PANTHER" id="PTHR43630:SF2">
    <property type="entry name" value="GLYCOSYLTRANSFERASE"/>
    <property type="match status" value="1"/>
</dbReference>
<gene>
    <name evidence="3" type="ORF">BXY66_3369</name>
</gene>
<reference evidence="3 4" key="1">
    <citation type="submission" date="2019-03" db="EMBL/GenBank/DDBJ databases">
        <title>Genomic Encyclopedia of Archaeal and Bacterial Type Strains, Phase II (KMG-II): from individual species to whole genera.</title>
        <authorList>
            <person name="Goeker M."/>
        </authorList>
    </citation>
    <scope>NUCLEOTIDE SEQUENCE [LARGE SCALE GENOMIC DNA]</scope>
    <source>
        <strain evidence="3 4">DSM 26433</strain>
    </source>
</reference>
<proteinExistence type="inferred from homology"/>
<organism evidence="3 4">
    <name type="scientific">Shimia isoporae</name>
    <dbReference type="NCBI Taxonomy" id="647720"/>
    <lineage>
        <taxon>Bacteria</taxon>
        <taxon>Pseudomonadati</taxon>
        <taxon>Pseudomonadota</taxon>
        <taxon>Alphaproteobacteria</taxon>
        <taxon>Rhodobacterales</taxon>
        <taxon>Roseobacteraceae</taxon>
    </lineage>
</organism>
<dbReference type="Gene3D" id="3.90.550.10">
    <property type="entry name" value="Spore Coat Polysaccharide Biosynthesis Protein SpsA, Chain A"/>
    <property type="match status" value="1"/>
</dbReference>
<dbReference type="Pfam" id="PF00535">
    <property type="entry name" value="Glycos_transf_2"/>
    <property type="match status" value="1"/>
</dbReference>
<feature type="domain" description="Glycosyltransferase 2-like" evidence="2">
    <location>
        <begin position="3"/>
        <end position="125"/>
    </location>
</feature>
<accession>A0A4R1NA76</accession>
<dbReference type="GO" id="GO:0016740">
    <property type="term" value="F:transferase activity"/>
    <property type="evidence" value="ECO:0007669"/>
    <property type="project" value="UniProtKB-KW"/>
</dbReference>
<dbReference type="EMBL" id="SMGR01000003">
    <property type="protein sequence ID" value="TCL00722.1"/>
    <property type="molecule type" value="Genomic_DNA"/>
</dbReference>